<accession>A0ABU3WER5</accession>
<proteinExistence type="predicted"/>
<reference evidence="1 2" key="1">
    <citation type="submission" date="2023-06" db="EMBL/GenBank/DDBJ databases">
        <title>Genomic Analysis of Acinetobacter Strains Recovered from South Australian Aquatic Samples provides Insights into the Circulation of Antibiotic Resistance determinants in the Environment.</title>
        <authorList>
            <person name="Tobin L."/>
            <person name="Jarocki V.M."/>
            <person name="Kenyon J."/>
            <person name="Drigo B."/>
            <person name="Donner E."/>
            <person name="Djordjevic S.P."/>
            <person name="Hamidian M."/>
        </authorList>
    </citation>
    <scope>NUCLEOTIDE SEQUENCE [LARGE SCALE GENOMIC DNA]</scope>
    <source>
        <strain evidence="1 2">SAAc652</strain>
    </source>
</reference>
<evidence type="ECO:0008006" key="3">
    <source>
        <dbReference type="Google" id="ProtNLM"/>
    </source>
</evidence>
<keyword evidence="2" id="KW-1185">Reference proteome</keyword>
<evidence type="ECO:0000313" key="1">
    <source>
        <dbReference type="EMBL" id="MDV2468914.1"/>
    </source>
</evidence>
<name>A0ABU3WER5_9GAMM</name>
<comment type="caution">
    <text evidence="1">The sequence shown here is derived from an EMBL/GenBank/DDBJ whole genome shotgun (WGS) entry which is preliminary data.</text>
</comment>
<dbReference type="EMBL" id="JASVDY010000002">
    <property type="protein sequence ID" value="MDV2468914.1"/>
    <property type="molecule type" value="Genomic_DNA"/>
</dbReference>
<evidence type="ECO:0000313" key="2">
    <source>
        <dbReference type="Proteomes" id="UP001278188"/>
    </source>
</evidence>
<sequence length="251" mass="26624">MSNLCIQVENYVSPFAGQLPTVETEDLIYVEKYEEDAFGHWLFGGDAGSLVDKVNSRSLTLQPGATVQPVYSENYVRLGAAKGQSLQSSINDGTNEGYTISAVALPEDTLLMNLIGSLGATDSATGAGIFSSAGGVFATGRTTVSSLNAGIALLPNQPVFISLSVNLTIGIVNMVVMQNGNIYEKTGSGAQTVASTALSVGNSRYTTSAAYNSLRNKFYEAIIHERALSITDMKALALRSKKRLEMRGVTF</sequence>
<dbReference type="Proteomes" id="UP001278188">
    <property type="component" value="Unassembled WGS sequence"/>
</dbReference>
<protein>
    <recommendedName>
        <fullName evidence="3">DUF1983 domain-containing protein</fullName>
    </recommendedName>
</protein>
<dbReference type="RefSeq" id="WP_317083325.1">
    <property type="nucleotide sequence ID" value="NZ_JASVDY010000002.1"/>
</dbReference>
<gene>
    <name evidence="1" type="ORF">QR674_07945</name>
</gene>
<organism evidence="1 2">
    <name type="scientific">Acinetobacter chinensis</name>
    <dbReference type="NCBI Taxonomy" id="2004650"/>
    <lineage>
        <taxon>Bacteria</taxon>
        <taxon>Pseudomonadati</taxon>
        <taxon>Pseudomonadota</taxon>
        <taxon>Gammaproteobacteria</taxon>
        <taxon>Moraxellales</taxon>
        <taxon>Moraxellaceae</taxon>
        <taxon>Acinetobacter</taxon>
    </lineage>
</organism>